<dbReference type="PANTHER" id="PTHR38431">
    <property type="entry name" value="BLL2305 PROTEIN"/>
    <property type="match status" value="1"/>
</dbReference>
<dbReference type="Pfam" id="PF12728">
    <property type="entry name" value="HTH_17"/>
    <property type="match status" value="1"/>
</dbReference>
<reference evidence="4" key="1">
    <citation type="journal article" date="2019" name="Int. J. Syst. Evol. Microbiol.">
        <title>The Global Catalogue of Microorganisms (GCM) 10K type strain sequencing project: providing services to taxonomists for standard genome sequencing and annotation.</title>
        <authorList>
            <consortium name="The Broad Institute Genomics Platform"/>
            <consortium name="The Broad Institute Genome Sequencing Center for Infectious Disease"/>
            <person name="Wu L."/>
            <person name="Ma J."/>
        </authorList>
    </citation>
    <scope>NUCLEOTIDE SEQUENCE [LARGE SCALE GENOMIC DNA]</scope>
    <source>
        <strain evidence="4">CCUG 53903</strain>
    </source>
</reference>
<evidence type="ECO:0000313" key="4">
    <source>
        <dbReference type="Proteomes" id="UP001596457"/>
    </source>
</evidence>
<accession>A0ABW2S6T4</accession>
<gene>
    <name evidence="3" type="ORF">ACFQU0_02210</name>
</gene>
<dbReference type="InterPro" id="IPR009061">
    <property type="entry name" value="DNA-bd_dom_put_sf"/>
</dbReference>
<dbReference type="Proteomes" id="UP001596457">
    <property type="component" value="Unassembled WGS sequence"/>
</dbReference>
<protein>
    <submittedName>
        <fullName evidence="3">Helix-turn-helix domain-containing protein</fullName>
    </submittedName>
</protein>
<feature type="region of interest" description="Disordered" evidence="1">
    <location>
        <begin position="58"/>
        <end position="84"/>
    </location>
</feature>
<dbReference type="SUPFAM" id="SSF46955">
    <property type="entry name" value="Putative DNA-binding domain"/>
    <property type="match status" value="1"/>
</dbReference>
<dbReference type="PANTHER" id="PTHR38431:SF1">
    <property type="entry name" value="BLL2305 PROTEIN"/>
    <property type="match status" value="1"/>
</dbReference>
<dbReference type="EMBL" id="JBHTBZ010000005">
    <property type="protein sequence ID" value="MFC7459239.1"/>
    <property type="molecule type" value="Genomic_DNA"/>
</dbReference>
<proteinExistence type="predicted"/>
<feature type="domain" description="Helix-turn-helix" evidence="2">
    <location>
        <begin position="11"/>
        <end position="60"/>
    </location>
</feature>
<dbReference type="InterPro" id="IPR010093">
    <property type="entry name" value="SinI_DNA-bd"/>
</dbReference>
<sequence>MSKSTSEGEILTIKQVADYLKVTERTIYRLAAAKQIPAFKVGGSWRFSRADIDSWIKQQSMEGLETSREQDGDATGQPNNGERK</sequence>
<name>A0ABW2S6T4_9BURK</name>
<comment type="caution">
    <text evidence="3">The sequence shown here is derived from an EMBL/GenBank/DDBJ whole genome shotgun (WGS) entry which is preliminary data.</text>
</comment>
<dbReference type="InterPro" id="IPR036388">
    <property type="entry name" value="WH-like_DNA-bd_sf"/>
</dbReference>
<dbReference type="NCBIfam" id="TIGR01764">
    <property type="entry name" value="excise"/>
    <property type="match status" value="1"/>
</dbReference>
<evidence type="ECO:0000313" key="3">
    <source>
        <dbReference type="EMBL" id="MFC7459239.1"/>
    </source>
</evidence>
<dbReference type="Gene3D" id="1.10.10.10">
    <property type="entry name" value="Winged helix-like DNA-binding domain superfamily/Winged helix DNA-binding domain"/>
    <property type="match status" value="1"/>
</dbReference>
<dbReference type="NCBIfam" id="NF047737">
    <property type="entry name" value="antiphage_MADS1"/>
    <property type="match status" value="1"/>
</dbReference>
<organism evidence="3 4">
    <name type="scientific">Hydrogenophaga defluvii</name>
    <dbReference type="NCBI Taxonomy" id="249410"/>
    <lineage>
        <taxon>Bacteria</taxon>
        <taxon>Pseudomonadati</taxon>
        <taxon>Pseudomonadota</taxon>
        <taxon>Betaproteobacteria</taxon>
        <taxon>Burkholderiales</taxon>
        <taxon>Comamonadaceae</taxon>
        <taxon>Hydrogenophaga</taxon>
    </lineage>
</organism>
<dbReference type="InterPro" id="IPR041657">
    <property type="entry name" value="HTH_17"/>
</dbReference>
<keyword evidence="4" id="KW-1185">Reference proteome</keyword>
<evidence type="ECO:0000259" key="2">
    <source>
        <dbReference type="Pfam" id="PF12728"/>
    </source>
</evidence>
<evidence type="ECO:0000256" key="1">
    <source>
        <dbReference type="SAM" id="MobiDB-lite"/>
    </source>
</evidence>